<dbReference type="EMBL" id="CP029684">
    <property type="protein sequence ID" value="QAS70275.1"/>
    <property type="molecule type" value="Genomic_DNA"/>
</dbReference>
<feature type="compositionally biased region" description="Low complexity" evidence="1">
    <location>
        <begin position="49"/>
        <end position="62"/>
    </location>
</feature>
<keyword evidence="4" id="KW-1185">Reference proteome</keyword>
<keyword evidence="2" id="KW-1133">Transmembrane helix</keyword>
<feature type="region of interest" description="Disordered" evidence="1">
    <location>
        <begin position="38"/>
        <end position="70"/>
    </location>
</feature>
<evidence type="ECO:0000313" key="4">
    <source>
        <dbReference type="Proteomes" id="UP000286907"/>
    </source>
</evidence>
<evidence type="ECO:0000256" key="1">
    <source>
        <dbReference type="SAM" id="MobiDB-lite"/>
    </source>
</evidence>
<gene>
    <name evidence="3" type="ORF">DLJ48_06950</name>
</gene>
<accession>A0ABX5QN89</accession>
<dbReference type="RefSeq" id="WP_128686745.1">
    <property type="nucleotide sequence ID" value="NZ_CP029684.2"/>
</dbReference>
<reference evidence="3 4" key="1">
    <citation type="journal article" date="2019" name="Syst. Appl. Microbiol.">
        <title>Oenococcus sicerae sp. nov., isolated from French cider.</title>
        <authorList>
            <person name="Cousin F.J."/>
            <person name="Le Guellec R."/>
            <person name="Chagnot C."/>
            <person name="Goux D."/>
            <person name="Dalmasso M."/>
            <person name="Laplace J.M."/>
            <person name="Cretenet M."/>
        </authorList>
    </citation>
    <scope>NUCLEOTIDE SEQUENCE [LARGE SCALE GENOMIC DNA]</scope>
    <source>
        <strain evidence="3 4">UCMA 15228</strain>
    </source>
</reference>
<keyword evidence="2" id="KW-0812">Transmembrane</keyword>
<evidence type="ECO:0008006" key="5">
    <source>
        <dbReference type="Google" id="ProtNLM"/>
    </source>
</evidence>
<keyword evidence="2" id="KW-0472">Membrane</keyword>
<proteinExistence type="predicted"/>
<feature type="transmembrane region" description="Helical" evidence="2">
    <location>
        <begin position="7"/>
        <end position="27"/>
    </location>
</feature>
<organism evidence="3 4">
    <name type="scientific">Oenococcus sicerae</name>
    <dbReference type="NCBI Taxonomy" id="2203724"/>
    <lineage>
        <taxon>Bacteria</taxon>
        <taxon>Bacillati</taxon>
        <taxon>Bacillota</taxon>
        <taxon>Bacilli</taxon>
        <taxon>Lactobacillales</taxon>
        <taxon>Lactobacillaceae</taxon>
        <taxon>Oenococcus</taxon>
    </lineage>
</organism>
<protein>
    <recommendedName>
        <fullName evidence="5">DUF4352 domain-containing protein</fullName>
    </recommendedName>
</protein>
<dbReference type="Proteomes" id="UP000286907">
    <property type="component" value="Chromosome"/>
</dbReference>
<evidence type="ECO:0000313" key="3">
    <source>
        <dbReference type="EMBL" id="QAS70275.1"/>
    </source>
</evidence>
<evidence type="ECO:0000256" key="2">
    <source>
        <dbReference type="SAM" id="Phobius"/>
    </source>
</evidence>
<sequence length="226" mass="24858">MKNRKSIAYVFGTLATIALVLAFFFVYQAGQKNAAHDAKSDKPAKIVAKKSSSSASNRSSSNGPLTKVGMTTTAPDIGTIKLMDIKKLDVDQKYGPFTIHFGYAKIFQQLKASTSQKVLDGSSPYYFQLDAKVTNNGQQKEQFLSADAYLITPEGMQYNIGQNETETQYSDGFFQDVNPQTTQQLVLYGKASQQDIGKVGDFYLNFGASYDDNGNQIAPDTTIKFK</sequence>
<name>A0ABX5QN89_9LACO</name>